<protein>
    <submittedName>
        <fullName evidence="1">Uncharacterized protein</fullName>
    </submittedName>
</protein>
<dbReference type="SUPFAM" id="SSF53448">
    <property type="entry name" value="Nucleotide-diphospho-sugar transferases"/>
    <property type="match status" value="1"/>
</dbReference>
<name>A0AAX4P8Q2_9CHLO</name>
<keyword evidence="2" id="KW-1185">Reference proteome</keyword>
<evidence type="ECO:0000313" key="1">
    <source>
        <dbReference type="EMBL" id="WZN62385.1"/>
    </source>
</evidence>
<organism evidence="1 2">
    <name type="scientific">Chloropicon roscoffensis</name>
    <dbReference type="NCBI Taxonomy" id="1461544"/>
    <lineage>
        <taxon>Eukaryota</taxon>
        <taxon>Viridiplantae</taxon>
        <taxon>Chlorophyta</taxon>
        <taxon>Chloropicophyceae</taxon>
        <taxon>Chloropicales</taxon>
        <taxon>Chloropicaceae</taxon>
        <taxon>Chloropicon</taxon>
    </lineage>
</organism>
<gene>
    <name evidence="1" type="ORF">HKI87_05g39210</name>
</gene>
<dbReference type="EMBL" id="CP151505">
    <property type="protein sequence ID" value="WZN62385.1"/>
    <property type="molecule type" value="Genomic_DNA"/>
</dbReference>
<dbReference type="Gene3D" id="3.90.550.10">
    <property type="entry name" value="Spore Coat Polysaccharide Biosynthesis Protein SpsA, Chain A"/>
    <property type="match status" value="1"/>
</dbReference>
<dbReference type="Proteomes" id="UP001472866">
    <property type="component" value="Chromosome 05"/>
</dbReference>
<dbReference type="AlphaFoldDB" id="A0AAX4P8Q2"/>
<sequence length="419" mass="46442">MVARPAGMKRNKSRLEVFIVASFAFAVVLLVFARTMLWGGEDATKPLPLASRPFLFSGINDTLTGAMEREADQLASVGLSTNARVAFVSVIVAEEGKTYWKSRSGASDMHLCVLAAKIENLRKHIVGRVPYDIVVVTDRHDPALETQLAALGAILVVTDVLSVVDDSRAAGRIECCDRSSDWKFFRANLIKVAVFGLTGYDKVVYLDLDVFLTRINGRETDVDQGLYQKTEEQLVAASGSAAPMAGGQLFIRPTRAAFALMVKLMNEGFSKARGWGNRGWLVGEAGGSVAWPTVDCERLPHYCGDEMRRDEWVFFDAAGDQGLIYATFHNGLESYKEEASYDTMKKECPSIHWYGVGKPWEVEMEEWHDHPKFKEFWEAWERVEGEGVGELLKDTKCAAILNKTYTDKVATSSSIVAGR</sequence>
<dbReference type="InterPro" id="IPR029044">
    <property type="entry name" value="Nucleotide-diphossugar_trans"/>
</dbReference>
<reference evidence="1 2" key="1">
    <citation type="submission" date="2024-03" db="EMBL/GenBank/DDBJ databases">
        <title>Complete genome sequence of the green alga Chloropicon roscoffensis RCC1871.</title>
        <authorList>
            <person name="Lemieux C."/>
            <person name="Pombert J.-F."/>
            <person name="Otis C."/>
            <person name="Turmel M."/>
        </authorList>
    </citation>
    <scope>NUCLEOTIDE SEQUENCE [LARGE SCALE GENOMIC DNA]</scope>
    <source>
        <strain evidence="1 2">RCC1871</strain>
    </source>
</reference>
<accession>A0AAX4P8Q2</accession>
<evidence type="ECO:0000313" key="2">
    <source>
        <dbReference type="Proteomes" id="UP001472866"/>
    </source>
</evidence>
<proteinExistence type="predicted"/>